<evidence type="ECO:0000256" key="1">
    <source>
        <dbReference type="SAM" id="MobiDB-lite"/>
    </source>
</evidence>
<accession>A0ABY7LVK1</accession>
<reference evidence="3 4" key="1">
    <citation type="submission" date="2022-12" db="EMBL/GenBank/DDBJ databases">
        <title>Hymenobacter canadensis sp. nov. isolated from lake water of the Cambridge Bay, Canada.</title>
        <authorList>
            <person name="Kim W.H."/>
            <person name="Lee Y.M."/>
        </authorList>
    </citation>
    <scope>NUCLEOTIDE SEQUENCE [LARGE SCALE GENOMIC DNA]</scope>
    <source>
        <strain evidence="3 4">PAMC 29467</strain>
    </source>
</reference>
<feature type="chain" id="PRO_5045936930" description="Lipoprotein" evidence="2">
    <location>
        <begin position="27"/>
        <end position="190"/>
    </location>
</feature>
<dbReference type="Proteomes" id="UP001211005">
    <property type="component" value="Chromosome"/>
</dbReference>
<evidence type="ECO:0000256" key="2">
    <source>
        <dbReference type="SAM" id="SignalP"/>
    </source>
</evidence>
<name>A0ABY7LVK1_9BACT</name>
<proteinExistence type="predicted"/>
<keyword evidence="4" id="KW-1185">Reference proteome</keyword>
<evidence type="ECO:0000313" key="3">
    <source>
        <dbReference type="EMBL" id="WBA43447.1"/>
    </source>
</evidence>
<evidence type="ECO:0000313" key="4">
    <source>
        <dbReference type="Proteomes" id="UP001211005"/>
    </source>
</evidence>
<sequence length="190" mass="21008">MLRSFRPFWRLLLAAGLLTASLPACETTKRGFPELGSPDGETGEASRRRREPTSKLVASVGDRGLIKYEMPREQLALAFSRQFGDGTSIDKTMVRKVQGKPKDPAMYYLVGLGLRNGMFRGMALPLNLTTDNDLYLSTSASRYIINGVGCTFCFFNFENNDIVGTSCEENTGGSSCDLRVEETNTLLLNR</sequence>
<dbReference type="RefSeq" id="WP_269561487.1">
    <property type="nucleotide sequence ID" value="NZ_CP114767.1"/>
</dbReference>
<protein>
    <recommendedName>
        <fullName evidence="5">Lipoprotein</fullName>
    </recommendedName>
</protein>
<dbReference type="EMBL" id="CP114767">
    <property type="protein sequence ID" value="WBA43447.1"/>
    <property type="molecule type" value="Genomic_DNA"/>
</dbReference>
<feature type="region of interest" description="Disordered" evidence="1">
    <location>
        <begin position="28"/>
        <end position="54"/>
    </location>
</feature>
<feature type="signal peptide" evidence="2">
    <location>
        <begin position="1"/>
        <end position="26"/>
    </location>
</feature>
<evidence type="ECO:0008006" key="5">
    <source>
        <dbReference type="Google" id="ProtNLM"/>
    </source>
</evidence>
<organism evidence="3 4">
    <name type="scientific">Hymenobacter canadensis</name>
    <dbReference type="NCBI Taxonomy" id="2999067"/>
    <lineage>
        <taxon>Bacteria</taxon>
        <taxon>Pseudomonadati</taxon>
        <taxon>Bacteroidota</taxon>
        <taxon>Cytophagia</taxon>
        <taxon>Cytophagales</taxon>
        <taxon>Hymenobacteraceae</taxon>
        <taxon>Hymenobacter</taxon>
    </lineage>
</organism>
<gene>
    <name evidence="3" type="ORF">O3303_07730</name>
</gene>
<keyword evidence="2" id="KW-0732">Signal</keyword>